<dbReference type="InterPro" id="IPR057727">
    <property type="entry name" value="WCX_dom"/>
</dbReference>
<keyword evidence="5" id="KW-1185">Reference proteome</keyword>
<name>A0A7K0FMU7_9SPHI</name>
<dbReference type="PIRSF" id="PIRSF016838">
    <property type="entry name" value="PafC"/>
    <property type="match status" value="1"/>
</dbReference>
<dbReference type="InterPro" id="IPR013196">
    <property type="entry name" value="HTH_11"/>
</dbReference>
<dbReference type="Proteomes" id="UP000462931">
    <property type="component" value="Unassembled WGS sequence"/>
</dbReference>
<evidence type="ECO:0000313" key="4">
    <source>
        <dbReference type="EMBL" id="MRX47288.1"/>
    </source>
</evidence>
<evidence type="ECO:0000256" key="2">
    <source>
        <dbReference type="ARBA" id="ARBA00023163"/>
    </source>
</evidence>
<dbReference type="PANTHER" id="PTHR34580:SF3">
    <property type="entry name" value="PROTEIN PAFB"/>
    <property type="match status" value="1"/>
</dbReference>
<dbReference type="InterPro" id="IPR026881">
    <property type="entry name" value="WYL_dom"/>
</dbReference>
<evidence type="ECO:0000256" key="1">
    <source>
        <dbReference type="ARBA" id="ARBA00023015"/>
    </source>
</evidence>
<dbReference type="InterPro" id="IPR036390">
    <property type="entry name" value="WH_DNA-bd_sf"/>
</dbReference>
<protein>
    <submittedName>
        <fullName evidence="4">WYL domain-containing protein</fullName>
    </submittedName>
</protein>
<dbReference type="InterPro" id="IPR036388">
    <property type="entry name" value="WH-like_DNA-bd_sf"/>
</dbReference>
<dbReference type="PROSITE" id="PS52050">
    <property type="entry name" value="WYL"/>
    <property type="match status" value="1"/>
</dbReference>
<dbReference type="Gene3D" id="1.10.10.10">
    <property type="entry name" value="Winged helix-like DNA-binding domain superfamily/Winged helix DNA-binding domain"/>
    <property type="match status" value="1"/>
</dbReference>
<proteinExistence type="predicted"/>
<dbReference type="PROSITE" id="PS51000">
    <property type="entry name" value="HTH_DEOR_2"/>
    <property type="match status" value="1"/>
</dbReference>
<keyword evidence="1" id="KW-0805">Transcription regulation</keyword>
<evidence type="ECO:0000259" key="3">
    <source>
        <dbReference type="PROSITE" id="PS51000"/>
    </source>
</evidence>
<dbReference type="RefSeq" id="WP_154287439.1">
    <property type="nucleotide sequence ID" value="NZ_WKJI01000002.1"/>
</dbReference>
<reference evidence="4 5" key="1">
    <citation type="submission" date="2019-11" db="EMBL/GenBank/DDBJ databases">
        <authorList>
            <person name="Cheng Q."/>
            <person name="Yang Z."/>
        </authorList>
    </citation>
    <scope>NUCLEOTIDE SEQUENCE [LARGE SCALE GENOMIC DNA]</scope>
    <source>
        <strain evidence="4 5">HX-22-1</strain>
    </source>
</reference>
<dbReference type="Pfam" id="PF13280">
    <property type="entry name" value="WYL"/>
    <property type="match status" value="1"/>
</dbReference>
<comment type="caution">
    <text evidence="4">The sequence shown here is derived from an EMBL/GenBank/DDBJ whole genome shotgun (WGS) entry which is preliminary data.</text>
</comment>
<keyword evidence="2" id="KW-0804">Transcription</keyword>
<dbReference type="InterPro" id="IPR028349">
    <property type="entry name" value="PafC-like"/>
</dbReference>
<organism evidence="4 5">
    <name type="scientific">Pedobacter puniceum</name>
    <dbReference type="NCBI Taxonomy" id="2666136"/>
    <lineage>
        <taxon>Bacteria</taxon>
        <taxon>Pseudomonadati</taxon>
        <taxon>Bacteroidota</taxon>
        <taxon>Sphingobacteriia</taxon>
        <taxon>Sphingobacteriales</taxon>
        <taxon>Sphingobacteriaceae</taxon>
        <taxon>Pedobacter</taxon>
    </lineage>
</organism>
<gene>
    <name evidence="4" type="ORF">GJJ64_08825</name>
</gene>
<dbReference type="InterPro" id="IPR001034">
    <property type="entry name" value="DeoR_HTH"/>
</dbReference>
<dbReference type="InterPro" id="IPR051534">
    <property type="entry name" value="CBASS_pafABC_assoc_protein"/>
</dbReference>
<dbReference type="Pfam" id="PF08279">
    <property type="entry name" value="HTH_11"/>
    <property type="match status" value="1"/>
</dbReference>
<dbReference type="Pfam" id="PF25583">
    <property type="entry name" value="WCX"/>
    <property type="match status" value="1"/>
</dbReference>
<sequence>MEHETLNRFNRIVSIFIHLQSGRIVKAQELAKRFQVSLRTIYRDIKSLEAAGVPISGEAGIGYYLLDGYRVPPTMFTPEEVNSFVASEKLMQKFSDKNLSAHYESAMFKLKSVLRGHTKDRVAMLENQVWINASHDVFNDQVPNALNILLDSMAEKKQVVINYQNLHAEEIVERIIEPIGVFNENNFWYMMAFCLLRQDYRQFRTDRIFAIAKTEHRFSKKHSPELLDEYRKAMEGQKEKTKVVIRIDKDIARYLSTGRKYYGFVSEKVIRNSVEMTFMTNDTHESFARWFMMFADRAEILEPDSLKERIAEIVSQIKINIPESIS</sequence>
<accession>A0A7K0FMU7</accession>
<feature type="domain" description="HTH deoR-type" evidence="3">
    <location>
        <begin position="8"/>
        <end position="63"/>
    </location>
</feature>
<dbReference type="AlphaFoldDB" id="A0A7K0FMU7"/>
<dbReference type="PANTHER" id="PTHR34580">
    <property type="match status" value="1"/>
</dbReference>
<evidence type="ECO:0000313" key="5">
    <source>
        <dbReference type="Proteomes" id="UP000462931"/>
    </source>
</evidence>
<dbReference type="EMBL" id="WKJI01000002">
    <property type="protein sequence ID" value="MRX47288.1"/>
    <property type="molecule type" value="Genomic_DNA"/>
</dbReference>
<dbReference type="SUPFAM" id="SSF46785">
    <property type="entry name" value="Winged helix' DNA-binding domain"/>
    <property type="match status" value="1"/>
</dbReference>
<dbReference type="GO" id="GO:0003700">
    <property type="term" value="F:DNA-binding transcription factor activity"/>
    <property type="evidence" value="ECO:0007669"/>
    <property type="project" value="InterPro"/>
</dbReference>